<dbReference type="NCBIfam" id="TIGR01733">
    <property type="entry name" value="AA-adenyl-dom"/>
    <property type="match status" value="1"/>
</dbReference>
<keyword evidence="7" id="KW-0436">Ligase</keyword>
<comment type="cofactor">
    <cofactor evidence="1">
        <name>pantetheine 4'-phosphate</name>
        <dbReference type="ChEBI" id="CHEBI:47942"/>
    </cofactor>
</comment>
<protein>
    <recommendedName>
        <fullName evidence="4">Phenyloxazoline synthase MbtB</fullName>
    </recommendedName>
    <alternativeName>
        <fullName evidence="8">Mycobactin synthetase protein B</fullName>
    </alternativeName>
</protein>
<dbReference type="InterPro" id="IPR001242">
    <property type="entry name" value="Condensation_dom"/>
</dbReference>
<comment type="similarity">
    <text evidence="3">Belongs to the ATP-dependent AMP-binding enzyme family. MbtB subfamily.</text>
</comment>
<dbReference type="CDD" id="cd19535">
    <property type="entry name" value="Cyc_NRPS"/>
    <property type="match status" value="1"/>
</dbReference>
<dbReference type="Gene3D" id="3.30.559.10">
    <property type="entry name" value="Chloramphenicol acetyltransferase-like domain"/>
    <property type="match status" value="1"/>
</dbReference>
<dbReference type="InterPro" id="IPR009081">
    <property type="entry name" value="PP-bd_ACP"/>
</dbReference>
<dbReference type="Gene3D" id="3.40.50.980">
    <property type="match status" value="2"/>
</dbReference>
<evidence type="ECO:0000256" key="9">
    <source>
        <dbReference type="SAM" id="MobiDB-lite"/>
    </source>
</evidence>
<dbReference type="PROSITE" id="PS00455">
    <property type="entry name" value="AMP_BINDING"/>
    <property type="match status" value="1"/>
</dbReference>
<dbReference type="Pfam" id="PF13193">
    <property type="entry name" value="AMP-binding_C"/>
    <property type="match status" value="1"/>
</dbReference>
<keyword evidence="5" id="KW-0596">Phosphopantetheine</keyword>
<dbReference type="FunFam" id="3.40.50.12780:FF:000012">
    <property type="entry name" value="Non-ribosomal peptide synthetase"/>
    <property type="match status" value="1"/>
</dbReference>
<organism evidence="11 12">
    <name type="scientific">Actinokineospora terrae</name>
    <dbReference type="NCBI Taxonomy" id="155974"/>
    <lineage>
        <taxon>Bacteria</taxon>
        <taxon>Bacillati</taxon>
        <taxon>Actinomycetota</taxon>
        <taxon>Actinomycetes</taxon>
        <taxon>Pseudonocardiales</taxon>
        <taxon>Pseudonocardiaceae</taxon>
        <taxon>Actinokineospora</taxon>
    </lineage>
</organism>
<dbReference type="PANTHER" id="PTHR45527">
    <property type="entry name" value="NONRIBOSOMAL PEPTIDE SYNTHETASE"/>
    <property type="match status" value="1"/>
</dbReference>
<dbReference type="FunFam" id="3.40.50.980:FF:000001">
    <property type="entry name" value="Non-ribosomal peptide synthetase"/>
    <property type="match status" value="1"/>
</dbReference>
<dbReference type="InterPro" id="IPR000873">
    <property type="entry name" value="AMP-dep_synth/lig_dom"/>
</dbReference>
<name>A0A1H9LMB7_9PSEU</name>
<dbReference type="Gene3D" id="1.10.1200.10">
    <property type="entry name" value="ACP-like"/>
    <property type="match status" value="1"/>
</dbReference>
<dbReference type="GO" id="GO:0031177">
    <property type="term" value="F:phosphopantetheine binding"/>
    <property type="evidence" value="ECO:0007669"/>
    <property type="project" value="TreeGrafter"/>
</dbReference>
<dbReference type="InterPro" id="IPR006162">
    <property type="entry name" value="Ppantetheine_attach_site"/>
</dbReference>
<dbReference type="EMBL" id="FOGI01000001">
    <property type="protein sequence ID" value="SER12275.1"/>
    <property type="molecule type" value="Genomic_DNA"/>
</dbReference>
<proteinExistence type="inferred from homology"/>
<gene>
    <name evidence="11" type="ORF">SAMN04487818_101653</name>
</gene>
<dbReference type="Gene3D" id="3.30.559.30">
    <property type="entry name" value="Nonribosomal peptide synthetase, condensation domain"/>
    <property type="match status" value="1"/>
</dbReference>
<dbReference type="Pfam" id="PF00501">
    <property type="entry name" value="AMP-binding"/>
    <property type="match status" value="1"/>
</dbReference>
<reference evidence="12" key="1">
    <citation type="submission" date="2016-10" db="EMBL/GenBank/DDBJ databases">
        <authorList>
            <person name="Varghese N."/>
            <person name="Submissions S."/>
        </authorList>
    </citation>
    <scope>NUCLEOTIDE SEQUENCE [LARGE SCALE GENOMIC DNA]</scope>
    <source>
        <strain evidence="12">DSM 44260</strain>
    </source>
</reference>
<dbReference type="InterPro" id="IPR057737">
    <property type="entry name" value="Condensation_MtbB-like"/>
</dbReference>
<dbReference type="InterPro" id="IPR010071">
    <property type="entry name" value="AA_adenyl_dom"/>
</dbReference>
<dbReference type="FunFam" id="3.30.559.30:FF:000006">
    <property type="entry name" value="Yersiniabactin polyketide/non-ribosomal peptide synthetase"/>
    <property type="match status" value="1"/>
</dbReference>
<dbReference type="Gene3D" id="3.30.300.30">
    <property type="match status" value="1"/>
</dbReference>
<evidence type="ECO:0000313" key="12">
    <source>
        <dbReference type="Proteomes" id="UP000199051"/>
    </source>
</evidence>
<dbReference type="InterPro" id="IPR020459">
    <property type="entry name" value="AMP-binding"/>
</dbReference>
<dbReference type="GO" id="GO:0044550">
    <property type="term" value="P:secondary metabolite biosynthetic process"/>
    <property type="evidence" value="ECO:0007669"/>
    <property type="project" value="UniProtKB-ARBA"/>
</dbReference>
<dbReference type="InterPro" id="IPR045851">
    <property type="entry name" value="AMP-bd_C_sf"/>
</dbReference>
<dbReference type="SUPFAM" id="SSF56801">
    <property type="entry name" value="Acetyl-CoA synthetase-like"/>
    <property type="match status" value="1"/>
</dbReference>
<dbReference type="PRINTS" id="PR00154">
    <property type="entry name" value="AMPBINDING"/>
</dbReference>
<dbReference type="InterPro" id="IPR023213">
    <property type="entry name" value="CAT-like_dom_sf"/>
</dbReference>
<dbReference type="AlphaFoldDB" id="A0A1H9LMB7"/>
<evidence type="ECO:0000256" key="2">
    <source>
        <dbReference type="ARBA" id="ARBA00005102"/>
    </source>
</evidence>
<dbReference type="GO" id="GO:0008610">
    <property type="term" value="P:lipid biosynthetic process"/>
    <property type="evidence" value="ECO:0007669"/>
    <property type="project" value="UniProtKB-ARBA"/>
</dbReference>
<dbReference type="GO" id="GO:0016874">
    <property type="term" value="F:ligase activity"/>
    <property type="evidence" value="ECO:0007669"/>
    <property type="project" value="UniProtKB-KW"/>
</dbReference>
<dbReference type="RefSeq" id="WP_092774851.1">
    <property type="nucleotide sequence ID" value="NZ_FOGI01000001.1"/>
</dbReference>
<dbReference type="FunFam" id="3.30.300.30:FF:000010">
    <property type="entry name" value="Enterobactin synthetase component F"/>
    <property type="match status" value="1"/>
</dbReference>
<dbReference type="InterPro" id="IPR025110">
    <property type="entry name" value="AMP-bd_C"/>
</dbReference>
<dbReference type="InterPro" id="IPR020845">
    <property type="entry name" value="AMP-binding_CS"/>
</dbReference>
<dbReference type="Proteomes" id="UP000199051">
    <property type="component" value="Unassembled WGS sequence"/>
</dbReference>
<dbReference type="Pfam" id="PF00668">
    <property type="entry name" value="Condensation"/>
    <property type="match status" value="1"/>
</dbReference>
<dbReference type="FunFam" id="3.30.559.10:FF:000023">
    <property type="entry name" value="Non-ribosomal peptide synthetase"/>
    <property type="match status" value="1"/>
</dbReference>
<evidence type="ECO:0000256" key="5">
    <source>
        <dbReference type="ARBA" id="ARBA00022450"/>
    </source>
</evidence>
<evidence type="ECO:0000256" key="7">
    <source>
        <dbReference type="ARBA" id="ARBA00022598"/>
    </source>
</evidence>
<evidence type="ECO:0000256" key="4">
    <source>
        <dbReference type="ARBA" id="ARBA00016743"/>
    </source>
</evidence>
<sequence>MDDHVSDLRNVADSPAAAPRSDLPRAEPRPDQRHRPFPLTDIQYAYLIGRNRGLELGGVSSHFSFEFDSQGLDLARLTEALNKVIAQHDMLRAVVDTGGEQRVLEQVPHYAIPCTDLRAEPPAARSAAVAAIRAELADQVLPVDRWPLFDIRATRLTERGFRLHVSMDLLFVDARGFFQMLRQWRELYDNPTAEPRPLDLSFRDYVLAEQELATTTAGRWAEKYWLSRLDEIPAAPELPLATAPERIGRPAFGRRATVITRPRWAAMTAAAESRGITPSALLLAAYCEVLRTWSKRQEFTVALSRLDRHPLHPDVDHLLGDFLSPSLFAVRAGEGTTFHERAAAVQRRLRDDQANAAFGGIRVLRELTRRQGDGRAASMPVVFSDMLGCGAEALSGFGEVVHSASQTPQIWLENQVVDQGGGVAVTWNSVTGLFAPGVLDAMFHAYRTLLDRLVDDAAAWDSTAAVVPLPAAQADERARANATDTDIPPALLHDLVADAARRTPDAVAVIADGAEVTYRHLTEPAHRLARRLRECCGAEPNTVIAVSMRPGPDLVSALLGVLHSGAAYVSIDPDLPEQRRLALLERCRVLAVVTEPDLRDRLAWPEGVELVTLGDEATLRHSADPVGSRQDHDDLAYVIFTSGSTGEPKGVMISHRSAGNTVQDINRRFGVSRDDRVLALAPTGFDLSVYDIFGVLGAGGAVVVPAPERASDLTHWSELIDRHGVTIWNSVPAPMRIWVESLGDTTPASRLRLALLSGDWIPTTLPEQVHRHFPELNLVSLGGATEGSIWSVFNPIGVVPPEWPSIPYGKPLANQRLHVLDKRFEPCPTWVAGEIHIGGVGVADGYWADPVRTAERFVLHPGTGERLYRTGDLGRYLPGGDIEILGRDDFQVKINGYRVELGEVEAALSRHPGVRQALVAAPTHPHSKQRQLAAYLVVDGSESTDPAVLRAALAEQLPSYMVPNHFVTIAALPLTPNGKIDHKALPAPWQDSPSPDERVQPRSDVERDLLEIWSRQLGHNDFGAEDGFFDVGGDSLHAVGIIGHLRTAFNISSAAEQEVIEALFTNATITDFAAVIGSLRDTAS</sequence>
<dbReference type="Pfam" id="PF00550">
    <property type="entry name" value="PP-binding"/>
    <property type="match status" value="1"/>
</dbReference>
<dbReference type="SUPFAM" id="SSF47336">
    <property type="entry name" value="ACP-like"/>
    <property type="match status" value="1"/>
</dbReference>
<dbReference type="GO" id="GO:0005737">
    <property type="term" value="C:cytoplasm"/>
    <property type="evidence" value="ECO:0007669"/>
    <property type="project" value="TreeGrafter"/>
</dbReference>
<dbReference type="SUPFAM" id="SSF52777">
    <property type="entry name" value="CoA-dependent acyltransferases"/>
    <property type="match status" value="2"/>
</dbReference>
<feature type="compositionally biased region" description="Basic and acidic residues" evidence="9">
    <location>
        <begin position="22"/>
        <end position="34"/>
    </location>
</feature>
<evidence type="ECO:0000256" key="1">
    <source>
        <dbReference type="ARBA" id="ARBA00001957"/>
    </source>
</evidence>
<evidence type="ECO:0000259" key="10">
    <source>
        <dbReference type="PROSITE" id="PS50075"/>
    </source>
</evidence>
<accession>A0A1H9LMB7</accession>
<dbReference type="PANTHER" id="PTHR45527:SF10">
    <property type="entry name" value="PYOCHELIN SYNTHASE PCHF"/>
    <property type="match status" value="1"/>
</dbReference>
<comment type="pathway">
    <text evidence="2">Siderophore biosynthesis; mycobactin biosynthesis.</text>
</comment>
<dbReference type="PROSITE" id="PS50075">
    <property type="entry name" value="CARRIER"/>
    <property type="match status" value="1"/>
</dbReference>
<dbReference type="GO" id="GO:0043041">
    <property type="term" value="P:amino acid activation for nonribosomal peptide biosynthetic process"/>
    <property type="evidence" value="ECO:0007669"/>
    <property type="project" value="TreeGrafter"/>
</dbReference>
<evidence type="ECO:0000256" key="3">
    <source>
        <dbReference type="ARBA" id="ARBA00007380"/>
    </source>
</evidence>
<dbReference type="InterPro" id="IPR036736">
    <property type="entry name" value="ACP-like_sf"/>
</dbReference>
<keyword evidence="6" id="KW-0597">Phosphoprotein</keyword>
<dbReference type="PROSITE" id="PS00012">
    <property type="entry name" value="PHOSPHOPANTETHEINE"/>
    <property type="match status" value="1"/>
</dbReference>
<feature type="domain" description="Carrier" evidence="10">
    <location>
        <begin position="1000"/>
        <end position="1080"/>
    </location>
</feature>
<feature type="region of interest" description="Disordered" evidence="9">
    <location>
        <begin position="1"/>
        <end position="36"/>
    </location>
</feature>
<evidence type="ECO:0000256" key="8">
    <source>
        <dbReference type="ARBA" id="ARBA00033440"/>
    </source>
</evidence>
<dbReference type="STRING" id="155974.SAMN04487818_101653"/>
<dbReference type="Gene3D" id="2.30.38.10">
    <property type="entry name" value="Luciferase, Domain 3"/>
    <property type="match status" value="1"/>
</dbReference>
<keyword evidence="12" id="KW-1185">Reference proteome</keyword>
<evidence type="ECO:0000313" key="11">
    <source>
        <dbReference type="EMBL" id="SER12275.1"/>
    </source>
</evidence>
<dbReference type="CDD" id="cd12114">
    <property type="entry name" value="A_NRPS_TlmIV_like"/>
    <property type="match status" value="1"/>
</dbReference>
<evidence type="ECO:0000256" key="6">
    <source>
        <dbReference type="ARBA" id="ARBA00022553"/>
    </source>
</evidence>